<dbReference type="EnsemblPlants" id="Pp3c7_16830V3.1">
    <property type="protein sequence ID" value="Pp3c7_16830V3.1"/>
    <property type="gene ID" value="Pp3c7_16830"/>
</dbReference>
<evidence type="ECO:0000313" key="3">
    <source>
        <dbReference type="Proteomes" id="UP000006727"/>
    </source>
</evidence>
<dbReference type="Gramene" id="Pp3c7_16830V3.1">
    <property type="protein sequence ID" value="Pp3c7_16830V3.1"/>
    <property type="gene ID" value="Pp3c7_16830"/>
</dbReference>
<proteinExistence type="predicted"/>
<dbReference type="PaxDb" id="3218-PP1S2_771V6.1"/>
<sequence length="85" mass="9570">MAMGVASGGRPLKRNVLEGCFICDFWKETAALRTEAAAPGIHRRPSLTVLTSTNLAVHRDHSLRWISPFLRHLMGPSITWRQEMN</sequence>
<gene>
    <name evidence="1" type="ORF">PHYPA_010472</name>
</gene>
<protein>
    <submittedName>
        <fullName evidence="1 2">Uncharacterized protein</fullName>
    </submittedName>
</protein>
<reference evidence="2" key="3">
    <citation type="submission" date="2020-12" db="UniProtKB">
        <authorList>
            <consortium name="EnsemblPlants"/>
        </authorList>
    </citation>
    <scope>IDENTIFICATION</scope>
</reference>
<name>A0A2K1KBX8_PHYPA</name>
<accession>A0A2K1KBX8</accession>
<organism evidence="1">
    <name type="scientific">Physcomitrium patens</name>
    <name type="common">Spreading-leaved earth moss</name>
    <name type="synonym">Physcomitrella patens</name>
    <dbReference type="NCBI Taxonomy" id="3218"/>
    <lineage>
        <taxon>Eukaryota</taxon>
        <taxon>Viridiplantae</taxon>
        <taxon>Streptophyta</taxon>
        <taxon>Embryophyta</taxon>
        <taxon>Bryophyta</taxon>
        <taxon>Bryophytina</taxon>
        <taxon>Bryopsida</taxon>
        <taxon>Funariidae</taxon>
        <taxon>Funariales</taxon>
        <taxon>Funariaceae</taxon>
        <taxon>Physcomitrium</taxon>
    </lineage>
</organism>
<dbReference type="Gramene" id="Pp3c7_16830V3.2">
    <property type="protein sequence ID" value="Pp3c7_16830V3.2"/>
    <property type="gene ID" value="Pp3c7_16830"/>
</dbReference>
<reference evidence="1 3" key="1">
    <citation type="journal article" date="2008" name="Science">
        <title>The Physcomitrella genome reveals evolutionary insights into the conquest of land by plants.</title>
        <authorList>
            <person name="Rensing S."/>
            <person name="Lang D."/>
            <person name="Zimmer A."/>
            <person name="Terry A."/>
            <person name="Salamov A."/>
            <person name="Shapiro H."/>
            <person name="Nishiyama T."/>
            <person name="Perroud P.-F."/>
            <person name="Lindquist E."/>
            <person name="Kamisugi Y."/>
            <person name="Tanahashi T."/>
            <person name="Sakakibara K."/>
            <person name="Fujita T."/>
            <person name="Oishi K."/>
            <person name="Shin-I T."/>
            <person name="Kuroki Y."/>
            <person name="Toyoda A."/>
            <person name="Suzuki Y."/>
            <person name="Hashimoto A."/>
            <person name="Yamaguchi K."/>
            <person name="Sugano A."/>
            <person name="Kohara Y."/>
            <person name="Fujiyama A."/>
            <person name="Anterola A."/>
            <person name="Aoki S."/>
            <person name="Ashton N."/>
            <person name="Barbazuk W.B."/>
            <person name="Barker E."/>
            <person name="Bennetzen J."/>
            <person name="Bezanilla M."/>
            <person name="Blankenship R."/>
            <person name="Cho S.H."/>
            <person name="Dutcher S."/>
            <person name="Estelle M."/>
            <person name="Fawcett J.A."/>
            <person name="Gundlach H."/>
            <person name="Hanada K."/>
            <person name="Heyl A."/>
            <person name="Hicks K.A."/>
            <person name="Hugh J."/>
            <person name="Lohr M."/>
            <person name="Mayer K."/>
            <person name="Melkozernov A."/>
            <person name="Murata T."/>
            <person name="Nelson D."/>
            <person name="Pils B."/>
            <person name="Prigge M."/>
            <person name="Reiss B."/>
            <person name="Renner T."/>
            <person name="Rombauts S."/>
            <person name="Rushton P."/>
            <person name="Sanderfoot A."/>
            <person name="Schween G."/>
            <person name="Shiu S.-H."/>
            <person name="Stueber K."/>
            <person name="Theodoulou F.L."/>
            <person name="Tu H."/>
            <person name="Van de Peer Y."/>
            <person name="Verrier P.J."/>
            <person name="Waters E."/>
            <person name="Wood A."/>
            <person name="Yang L."/>
            <person name="Cove D."/>
            <person name="Cuming A."/>
            <person name="Hasebe M."/>
            <person name="Lucas S."/>
            <person name="Mishler D.B."/>
            <person name="Reski R."/>
            <person name="Grigoriev I."/>
            <person name="Quatrano R.S."/>
            <person name="Boore J.L."/>
        </authorList>
    </citation>
    <scope>NUCLEOTIDE SEQUENCE [LARGE SCALE GENOMIC DNA]</scope>
    <source>
        <strain evidence="2 3">cv. Gransden 2004</strain>
    </source>
</reference>
<evidence type="ECO:0000313" key="2">
    <source>
        <dbReference type="EnsemblPlants" id="Pp3c7_16830V3.1"/>
    </source>
</evidence>
<dbReference type="Proteomes" id="UP000006727">
    <property type="component" value="Chromosome 7"/>
</dbReference>
<evidence type="ECO:0000313" key="1">
    <source>
        <dbReference type="EMBL" id="PNR51286.1"/>
    </source>
</evidence>
<dbReference type="AlphaFoldDB" id="A0A2K1KBX8"/>
<dbReference type="EnsemblPlants" id="Pp3c7_16830V3.2">
    <property type="protein sequence ID" value="Pp3c7_16830V3.2"/>
    <property type="gene ID" value="Pp3c7_16830"/>
</dbReference>
<keyword evidence="3" id="KW-1185">Reference proteome</keyword>
<dbReference type="EMBL" id="ABEU02000007">
    <property type="protein sequence ID" value="PNR51286.1"/>
    <property type="molecule type" value="Genomic_DNA"/>
</dbReference>
<reference evidence="1 3" key="2">
    <citation type="journal article" date="2018" name="Plant J.">
        <title>The Physcomitrella patens chromosome-scale assembly reveals moss genome structure and evolution.</title>
        <authorList>
            <person name="Lang D."/>
            <person name="Ullrich K.K."/>
            <person name="Murat F."/>
            <person name="Fuchs J."/>
            <person name="Jenkins J."/>
            <person name="Haas F.B."/>
            <person name="Piednoel M."/>
            <person name="Gundlach H."/>
            <person name="Van Bel M."/>
            <person name="Meyberg R."/>
            <person name="Vives C."/>
            <person name="Morata J."/>
            <person name="Symeonidi A."/>
            <person name="Hiss M."/>
            <person name="Muchero W."/>
            <person name="Kamisugi Y."/>
            <person name="Saleh O."/>
            <person name="Blanc G."/>
            <person name="Decker E.L."/>
            <person name="van Gessel N."/>
            <person name="Grimwood J."/>
            <person name="Hayes R.D."/>
            <person name="Graham S.W."/>
            <person name="Gunter L.E."/>
            <person name="McDaniel S.F."/>
            <person name="Hoernstein S.N.W."/>
            <person name="Larsson A."/>
            <person name="Li F.W."/>
            <person name="Perroud P.F."/>
            <person name="Phillips J."/>
            <person name="Ranjan P."/>
            <person name="Rokshar D.S."/>
            <person name="Rothfels C.J."/>
            <person name="Schneider L."/>
            <person name="Shu S."/>
            <person name="Stevenson D.W."/>
            <person name="Thummler F."/>
            <person name="Tillich M."/>
            <person name="Villarreal Aguilar J.C."/>
            <person name="Widiez T."/>
            <person name="Wong G.K."/>
            <person name="Wymore A."/>
            <person name="Zhang Y."/>
            <person name="Zimmer A.D."/>
            <person name="Quatrano R.S."/>
            <person name="Mayer K.F.X."/>
            <person name="Goodstein D."/>
            <person name="Casacuberta J.M."/>
            <person name="Vandepoele K."/>
            <person name="Reski R."/>
            <person name="Cuming A.C."/>
            <person name="Tuskan G.A."/>
            <person name="Maumus F."/>
            <person name="Salse J."/>
            <person name="Schmutz J."/>
            <person name="Rensing S.A."/>
        </authorList>
    </citation>
    <scope>NUCLEOTIDE SEQUENCE [LARGE SCALE GENOMIC DNA]</scope>
    <source>
        <strain evidence="2 3">cv. Gransden 2004</strain>
    </source>
</reference>